<dbReference type="Gene3D" id="3.40.50.150">
    <property type="entry name" value="Vaccinia Virus protein VP39"/>
    <property type="match status" value="1"/>
</dbReference>
<dbReference type="AlphaFoldDB" id="A0A4P6L1B7"/>
<dbReference type="SUPFAM" id="SSF53335">
    <property type="entry name" value="S-adenosyl-L-methionine-dependent methyltransferases"/>
    <property type="match status" value="1"/>
</dbReference>
<protein>
    <submittedName>
        <fullName evidence="2">Class I SAM-dependent methyltransferase</fullName>
    </submittedName>
</protein>
<keyword evidence="3" id="KW-1185">Reference proteome</keyword>
<feature type="domain" description="Methyltransferase" evidence="1">
    <location>
        <begin position="42"/>
        <end position="127"/>
    </location>
</feature>
<sequence length="215" mass="22697">MNRLAGAGRPAAPFEYYQKDQMSDVVSPWVQRFAPLIPGGEVLDLACGNGRHSRHLVTLGHAVIAVDRRPDALAATAGPGIVTSDIDLEAGDTPWPFGPNRFAGIVVTNYLHRPLLADMVGSLAPNGVLVYETFADGNAAFGKPSNPDFLLKPGELLELARQQGLRVIAFEDGIVNHVGNPAGGQAGKPAAVVQRICAVKAEFPREAALLGCIES</sequence>
<dbReference type="RefSeq" id="WP_130188080.1">
    <property type="nucleotide sequence ID" value="NZ_CP035913.1"/>
</dbReference>
<dbReference type="InterPro" id="IPR041698">
    <property type="entry name" value="Methyltransf_25"/>
</dbReference>
<gene>
    <name evidence="2" type="ORF">EWM63_19825</name>
</gene>
<evidence type="ECO:0000259" key="1">
    <source>
        <dbReference type="Pfam" id="PF13649"/>
    </source>
</evidence>
<dbReference type="CDD" id="cd02440">
    <property type="entry name" value="AdoMet_MTases"/>
    <property type="match status" value="1"/>
</dbReference>
<dbReference type="KEGG" id="plue:EWM63_19825"/>
<keyword evidence="2" id="KW-0808">Transferase</keyword>
<dbReference type="Pfam" id="PF13649">
    <property type="entry name" value="Methyltransf_25"/>
    <property type="match status" value="1"/>
</dbReference>
<proteinExistence type="predicted"/>
<dbReference type="GO" id="GO:0032259">
    <property type="term" value="P:methylation"/>
    <property type="evidence" value="ECO:0007669"/>
    <property type="project" value="UniProtKB-KW"/>
</dbReference>
<accession>A0A4P6L1B7</accession>
<reference evidence="2 3" key="1">
    <citation type="submission" date="2019-02" db="EMBL/GenBank/DDBJ databases">
        <title>Draft Genome Sequences of Six Type Strains of the Genus Massilia.</title>
        <authorList>
            <person name="Miess H."/>
            <person name="Frediansyhah A."/>
            <person name="Gross H."/>
        </authorList>
    </citation>
    <scope>NUCLEOTIDE SEQUENCE [LARGE SCALE GENOMIC DNA]</scope>
    <source>
        <strain evidence="2 3">DSM 17473</strain>
    </source>
</reference>
<name>A0A4P6L1B7_9BURK</name>
<keyword evidence="2" id="KW-0489">Methyltransferase</keyword>
<dbReference type="GO" id="GO:0008168">
    <property type="term" value="F:methyltransferase activity"/>
    <property type="evidence" value="ECO:0007669"/>
    <property type="project" value="UniProtKB-KW"/>
</dbReference>
<evidence type="ECO:0000313" key="3">
    <source>
        <dbReference type="Proteomes" id="UP000290637"/>
    </source>
</evidence>
<dbReference type="OrthoDB" id="9804312at2"/>
<evidence type="ECO:0000313" key="2">
    <source>
        <dbReference type="EMBL" id="QBE64965.1"/>
    </source>
</evidence>
<organism evidence="2 3">
    <name type="scientific">Pseudoduganella lutea</name>
    <dbReference type="NCBI Taxonomy" id="321985"/>
    <lineage>
        <taxon>Bacteria</taxon>
        <taxon>Pseudomonadati</taxon>
        <taxon>Pseudomonadota</taxon>
        <taxon>Betaproteobacteria</taxon>
        <taxon>Burkholderiales</taxon>
        <taxon>Oxalobacteraceae</taxon>
        <taxon>Telluria group</taxon>
        <taxon>Pseudoduganella</taxon>
    </lineage>
</organism>
<dbReference type="InterPro" id="IPR029063">
    <property type="entry name" value="SAM-dependent_MTases_sf"/>
</dbReference>
<dbReference type="EMBL" id="CP035913">
    <property type="protein sequence ID" value="QBE64965.1"/>
    <property type="molecule type" value="Genomic_DNA"/>
</dbReference>
<dbReference type="Proteomes" id="UP000290637">
    <property type="component" value="Chromosome"/>
</dbReference>